<dbReference type="AlphaFoldDB" id="A0A2S0UHA7"/>
<name>A0A2S0UHA7_9RHOB</name>
<keyword evidence="2" id="KW-1185">Reference proteome</keyword>
<reference evidence="1 2" key="1">
    <citation type="submission" date="2018-04" db="EMBL/GenBank/DDBJ databases">
        <title>Genome sequencing of Gemmobacter.</title>
        <authorList>
            <person name="Yi H."/>
            <person name="Baek M.-G."/>
        </authorList>
    </citation>
    <scope>NUCLEOTIDE SEQUENCE [LARGE SCALE GENOMIC DNA]</scope>
    <source>
        <strain evidence="1 2">HYN0069</strain>
    </source>
</reference>
<dbReference type="EMBL" id="CP028918">
    <property type="protein sequence ID" value="AWB47175.1"/>
    <property type="molecule type" value="Genomic_DNA"/>
</dbReference>
<sequence length="96" mass="9856">MVKFGLSNPSLPSIAELPMRKSPVAGVPLALKIRPSIVIEAVSSDRPSLAQTAIQRPSDSAVITGGVSHGVWVTSVLPPSISAVEKMVAPVGDSTV</sequence>
<evidence type="ECO:0000313" key="1">
    <source>
        <dbReference type="EMBL" id="AWB47175.1"/>
    </source>
</evidence>
<protein>
    <submittedName>
        <fullName evidence="1">Uncharacterized protein</fullName>
    </submittedName>
</protein>
<gene>
    <name evidence="1" type="ORF">HYN69_00425</name>
</gene>
<organism evidence="1 2">
    <name type="scientific">Paragemmobacter aquarius</name>
    <dbReference type="NCBI Taxonomy" id="2169400"/>
    <lineage>
        <taxon>Bacteria</taxon>
        <taxon>Pseudomonadati</taxon>
        <taxon>Pseudomonadota</taxon>
        <taxon>Alphaproteobacteria</taxon>
        <taxon>Rhodobacterales</taxon>
        <taxon>Paracoccaceae</taxon>
        <taxon>Paragemmobacter</taxon>
    </lineage>
</organism>
<dbReference type="Proteomes" id="UP000244496">
    <property type="component" value="Chromosome"/>
</dbReference>
<proteinExistence type="predicted"/>
<evidence type="ECO:0000313" key="2">
    <source>
        <dbReference type="Proteomes" id="UP000244496"/>
    </source>
</evidence>
<dbReference type="KEGG" id="geh:HYN69_00425"/>
<accession>A0A2S0UHA7</accession>